<name>X0YNU8_9ZZZZ</name>
<gene>
    <name evidence="1" type="ORF">S01H1_80562</name>
</gene>
<reference evidence="1" key="1">
    <citation type="journal article" date="2014" name="Front. Microbiol.">
        <title>High frequency of phylogenetically diverse reductive dehalogenase-homologous genes in deep subseafloor sedimentary metagenomes.</title>
        <authorList>
            <person name="Kawai M."/>
            <person name="Futagami T."/>
            <person name="Toyoda A."/>
            <person name="Takaki Y."/>
            <person name="Nishi S."/>
            <person name="Hori S."/>
            <person name="Arai W."/>
            <person name="Tsubouchi T."/>
            <person name="Morono Y."/>
            <person name="Uchiyama I."/>
            <person name="Ito T."/>
            <person name="Fujiyama A."/>
            <person name="Inagaki F."/>
            <person name="Takami H."/>
        </authorList>
    </citation>
    <scope>NUCLEOTIDE SEQUENCE</scope>
    <source>
        <strain evidence="1">Expedition CK06-06</strain>
    </source>
</reference>
<accession>X0YNU8</accession>
<sequence length="41" mass="4644">MGKEAGKTGTKSILKVNLYDLVRLEVIQGLKKVDYSEYEIN</sequence>
<proteinExistence type="predicted"/>
<evidence type="ECO:0000313" key="1">
    <source>
        <dbReference type="EMBL" id="GAG48592.1"/>
    </source>
</evidence>
<dbReference type="AlphaFoldDB" id="X0YNU8"/>
<protein>
    <submittedName>
        <fullName evidence="1">Uncharacterized protein</fullName>
    </submittedName>
</protein>
<organism evidence="1">
    <name type="scientific">marine sediment metagenome</name>
    <dbReference type="NCBI Taxonomy" id="412755"/>
    <lineage>
        <taxon>unclassified sequences</taxon>
        <taxon>metagenomes</taxon>
        <taxon>ecological metagenomes</taxon>
    </lineage>
</organism>
<comment type="caution">
    <text evidence="1">The sequence shown here is derived from an EMBL/GenBank/DDBJ whole genome shotgun (WGS) entry which is preliminary data.</text>
</comment>
<dbReference type="EMBL" id="BARS01054419">
    <property type="protein sequence ID" value="GAG48592.1"/>
    <property type="molecule type" value="Genomic_DNA"/>
</dbReference>